<dbReference type="EMBL" id="FXXI01000006">
    <property type="protein sequence ID" value="SMS01827.1"/>
    <property type="molecule type" value="Genomic_DNA"/>
</dbReference>
<feature type="transmembrane region" description="Helical" evidence="6">
    <location>
        <begin position="140"/>
        <end position="161"/>
    </location>
</feature>
<keyword evidence="2" id="KW-1003">Cell membrane</keyword>
<dbReference type="GO" id="GO:0015171">
    <property type="term" value="F:amino acid transmembrane transporter activity"/>
    <property type="evidence" value="ECO:0007669"/>
    <property type="project" value="TreeGrafter"/>
</dbReference>
<evidence type="ECO:0000313" key="9">
    <source>
        <dbReference type="Proteomes" id="UP000196125"/>
    </source>
</evidence>
<keyword evidence="10" id="KW-1185">Reference proteome</keyword>
<gene>
    <name evidence="8" type="primary">leuE_4</name>
    <name evidence="7" type="ORF">SBX37_19540</name>
    <name evidence="8" type="ORF">VIM7927_03135</name>
</gene>
<evidence type="ECO:0000256" key="5">
    <source>
        <dbReference type="ARBA" id="ARBA00023136"/>
    </source>
</evidence>
<evidence type="ECO:0000313" key="8">
    <source>
        <dbReference type="EMBL" id="SMS01827.1"/>
    </source>
</evidence>
<feature type="transmembrane region" description="Helical" evidence="6">
    <location>
        <begin position="38"/>
        <end position="60"/>
    </location>
</feature>
<evidence type="ECO:0000256" key="4">
    <source>
        <dbReference type="ARBA" id="ARBA00022989"/>
    </source>
</evidence>
<keyword evidence="3 6" id="KW-0812">Transmembrane</keyword>
<feature type="transmembrane region" description="Helical" evidence="6">
    <location>
        <begin position="6"/>
        <end position="26"/>
    </location>
</feature>
<dbReference type="InterPro" id="IPR001123">
    <property type="entry name" value="LeuE-type"/>
</dbReference>
<keyword evidence="5 6" id="KW-0472">Membrane</keyword>
<dbReference type="PANTHER" id="PTHR30086">
    <property type="entry name" value="ARGININE EXPORTER PROTEIN ARGO"/>
    <property type="match status" value="1"/>
</dbReference>
<dbReference type="Proteomes" id="UP000196125">
    <property type="component" value="Unassembled WGS sequence"/>
</dbReference>
<feature type="transmembrane region" description="Helical" evidence="6">
    <location>
        <begin position="66"/>
        <end position="86"/>
    </location>
</feature>
<dbReference type="Proteomes" id="UP001283366">
    <property type="component" value="Unassembled WGS sequence"/>
</dbReference>
<feature type="transmembrane region" description="Helical" evidence="6">
    <location>
        <begin position="107"/>
        <end position="128"/>
    </location>
</feature>
<evidence type="ECO:0000256" key="2">
    <source>
        <dbReference type="ARBA" id="ARBA00022475"/>
    </source>
</evidence>
<feature type="transmembrane region" description="Helical" evidence="6">
    <location>
        <begin position="173"/>
        <end position="194"/>
    </location>
</feature>
<evidence type="ECO:0000313" key="7">
    <source>
        <dbReference type="EMBL" id="MDW6005059.1"/>
    </source>
</evidence>
<reference evidence="8 9" key="1">
    <citation type="submission" date="2017-05" db="EMBL/GenBank/DDBJ databases">
        <authorList>
            <person name="Song R."/>
            <person name="Chenine A.L."/>
            <person name="Ruprecht R.M."/>
        </authorList>
    </citation>
    <scope>NUCLEOTIDE SEQUENCE [LARGE SCALE GENOMIC DNA]</scope>
    <source>
        <strain evidence="8 9">CECT 7927</strain>
    </source>
</reference>
<dbReference type="EMBL" id="JAWRCO010000002">
    <property type="protein sequence ID" value="MDW6005059.1"/>
    <property type="molecule type" value="Genomic_DNA"/>
</dbReference>
<protein>
    <submittedName>
        <fullName evidence="8">Leucine efflux protein</fullName>
    </submittedName>
    <submittedName>
        <fullName evidence="7">LysE family translocator</fullName>
    </submittedName>
</protein>
<evidence type="ECO:0000256" key="6">
    <source>
        <dbReference type="SAM" id="Phobius"/>
    </source>
</evidence>
<dbReference type="AlphaFoldDB" id="A0A1Y6IVZ2"/>
<name>A0A1Y6IVZ2_9VIBR</name>
<proteinExistence type="predicted"/>
<evidence type="ECO:0000256" key="3">
    <source>
        <dbReference type="ARBA" id="ARBA00022692"/>
    </source>
</evidence>
<sequence length="198" mass="22178">MSTYITFALSITLLIVSPGPVVSLVISESKYSFPRNTVAGALLASQILLIISLIVILSAFHIDPVFLNLCQFVGGIYLIYIAWSSFRHSATESNHVIRSSGKQFWKSLKIGLSNPKDILFFIAFLPTFITMDDDFFEKSIHLMLIWLIIDFLIMTMYSLLAQRIFASVSGKTIIHYLPIFSILGFGLLAVSRSLSNFL</sequence>
<dbReference type="GO" id="GO:0005886">
    <property type="term" value="C:plasma membrane"/>
    <property type="evidence" value="ECO:0007669"/>
    <property type="project" value="UniProtKB-SubCell"/>
</dbReference>
<organism evidence="8 9">
    <name type="scientific">Vibrio mangrovi</name>
    <dbReference type="NCBI Taxonomy" id="474394"/>
    <lineage>
        <taxon>Bacteria</taxon>
        <taxon>Pseudomonadati</taxon>
        <taxon>Pseudomonadota</taxon>
        <taxon>Gammaproteobacteria</taxon>
        <taxon>Vibrionales</taxon>
        <taxon>Vibrionaceae</taxon>
        <taxon>Vibrio</taxon>
    </lineage>
</organism>
<keyword evidence="4 6" id="KW-1133">Transmembrane helix</keyword>
<accession>A0A1Y6IVZ2</accession>
<dbReference type="Pfam" id="PF01810">
    <property type="entry name" value="LysE"/>
    <property type="match status" value="1"/>
</dbReference>
<evidence type="ECO:0000313" key="10">
    <source>
        <dbReference type="Proteomes" id="UP001283366"/>
    </source>
</evidence>
<dbReference type="OrthoDB" id="9804822at2"/>
<reference evidence="7 10" key="2">
    <citation type="submission" date="2023-11" db="EMBL/GenBank/DDBJ databases">
        <title>Plant-associative lifestyle of Vibrio porteresiae and its evolutionary dynamics.</title>
        <authorList>
            <person name="Rameshkumar N."/>
            <person name="Kirti K."/>
        </authorList>
    </citation>
    <scope>NUCLEOTIDE SEQUENCE [LARGE SCALE GENOMIC DNA]</scope>
    <source>
        <strain evidence="7 10">MSSRF38</strain>
    </source>
</reference>
<comment type="subcellular location">
    <subcellularLocation>
        <location evidence="1">Cell membrane</location>
        <topology evidence="1">Multi-pass membrane protein</topology>
    </subcellularLocation>
</comment>
<dbReference type="RefSeq" id="WP_087481848.1">
    <property type="nucleotide sequence ID" value="NZ_AP024884.1"/>
</dbReference>
<evidence type="ECO:0000256" key="1">
    <source>
        <dbReference type="ARBA" id="ARBA00004651"/>
    </source>
</evidence>
<dbReference type="PANTHER" id="PTHR30086:SF20">
    <property type="entry name" value="ARGININE EXPORTER PROTEIN ARGO-RELATED"/>
    <property type="match status" value="1"/>
</dbReference>